<keyword evidence="7 9" id="KW-0808">Transferase</keyword>
<dbReference type="HAMAP" id="MF_00051">
    <property type="entry name" value="SHMT"/>
    <property type="match status" value="1"/>
</dbReference>
<comment type="pathway">
    <text evidence="9">One-carbon metabolism; tetrahydrofolate interconversion.</text>
</comment>
<sequence>MKRDQAIFDLITKEENRQKTGIELIASENFTSKQVMEAAGSVLTNKYAEGLPGKRYYGGCEVVDQIEQLAIDRAKALFGATWANVQPHSGAQANAAVFLAVLNPGDPILGFDLSHGGHLTHGSPVNFSGKLYQPHFYGVEEETGVIDYDKVEAKALEVKPKLLICGASAYSRDWDYERLRDIADQVGALLLADISHPSGLIAKGLLNDPLEYCHIVTTTTHKTLRGPRGGLILMRDDFDNPFGLKTPKGELRKMSSLLDSGVFPGTQGGPLEHIIAAKAIAFEEALSDEYMDYVLQVKKNAAVMAESFVGLGYQIISGGTDNHMMLIDLRNKDLTGKLAEETLGKVDITINKNMVPFDTRSPFVTSGMRVGTAAVTTRGLKEEDMRKIVSLIDRALTNHSDEAELAKIKSEVNGWMVQFPLY</sequence>
<dbReference type="PANTHER" id="PTHR11680">
    <property type="entry name" value="SERINE HYDROXYMETHYLTRANSFERASE"/>
    <property type="match status" value="1"/>
</dbReference>
<keyword evidence="6 9" id="KW-0554">One-carbon metabolism</keyword>
<dbReference type="AlphaFoldDB" id="A0A9X2P2B7"/>
<dbReference type="GO" id="GO:0004372">
    <property type="term" value="F:glycine hydroxymethyltransferase activity"/>
    <property type="evidence" value="ECO:0007669"/>
    <property type="project" value="UniProtKB-UniRule"/>
</dbReference>
<dbReference type="CDD" id="cd00378">
    <property type="entry name" value="SHMT"/>
    <property type="match status" value="1"/>
</dbReference>
<evidence type="ECO:0000256" key="5">
    <source>
        <dbReference type="ARBA" id="ARBA00022490"/>
    </source>
</evidence>
<comment type="subcellular location">
    <subcellularLocation>
        <location evidence="2 9">Cytoplasm</location>
    </subcellularLocation>
</comment>
<dbReference type="GO" id="GO:0019264">
    <property type="term" value="P:glycine biosynthetic process from serine"/>
    <property type="evidence" value="ECO:0007669"/>
    <property type="project" value="UniProtKB-UniRule"/>
</dbReference>
<dbReference type="NCBIfam" id="NF000586">
    <property type="entry name" value="PRK00011.1"/>
    <property type="match status" value="1"/>
</dbReference>
<dbReference type="InterPro" id="IPR049943">
    <property type="entry name" value="Ser_HO-MeTrfase-like"/>
</dbReference>
<dbReference type="RefSeq" id="WP_258422450.1">
    <property type="nucleotide sequence ID" value="NZ_JANAEZ010000006.1"/>
</dbReference>
<evidence type="ECO:0000259" key="11">
    <source>
        <dbReference type="Pfam" id="PF00464"/>
    </source>
</evidence>
<dbReference type="Gene3D" id="3.40.640.10">
    <property type="entry name" value="Type I PLP-dependent aspartate aminotransferase-like (Major domain)"/>
    <property type="match status" value="1"/>
</dbReference>
<reference evidence="12" key="1">
    <citation type="submission" date="2022-08" db="EMBL/GenBank/DDBJ databases">
        <authorList>
            <person name="Zhang D."/>
        </authorList>
    </citation>
    <scope>NUCLEOTIDE SEQUENCE</scope>
    <source>
        <strain evidence="12">XJ19-11</strain>
    </source>
</reference>
<evidence type="ECO:0000313" key="13">
    <source>
        <dbReference type="Proteomes" id="UP001142175"/>
    </source>
</evidence>
<dbReference type="FunFam" id="3.40.640.10:FF:000001">
    <property type="entry name" value="Serine hydroxymethyltransferase"/>
    <property type="match status" value="1"/>
</dbReference>
<dbReference type="GO" id="GO:0030170">
    <property type="term" value="F:pyridoxal phosphate binding"/>
    <property type="evidence" value="ECO:0007669"/>
    <property type="project" value="UniProtKB-UniRule"/>
</dbReference>
<evidence type="ECO:0000256" key="7">
    <source>
        <dbReference type="ARBA" id="ARBA00022679"/>
    </source>
</evidence>
<dbReference type="PROSITE" id="PS00096">
    <property type="entry name" value="SHMT"/>
    <property type="match status" value="1"/>
</dbReference>
<evidence type="ECO:0000256" key="3">
    <source>
        <dbReference type="ARBA" id="ARBA00006376"/>
    </source>
</evidence>
<evidence type="ECO:0000256" key="2">
    <source>
        <dbReference type="ARBA" id="ARBA00004496"/>
    </source>
</evidence>
<keyword evidence="9" id="KW-0028">Amino-acid biosynthesis</keyword>
<dbReference type="GO" id="GO:0035999">
    <property type="term" value="P:tetrahydrofolate interconversion"/>
    <property type="evidence" value="ECO:0007669"/>
    <property type="project" value="UniProtKB-UniRule"/>
</dbReference>
<evidence type="ECO:0000256" key="1">
    <source>
        <dbReference type="ARBA" id="ARBA00001933"/>
    </source>
</evidence>
<dbReference type="InterPro" id="IPR039429">
    <property type="entry name" value="SHMT-like_dom"/>
</dbReference>
<name>A0A9X2P2B7_9BACT</name>
<dbReference type="EC" id="2.1.2.1" evidence="9"/>
<protein>
    <recommendedName>
        <fullName evidence="9">Serine hydroxymethyltransferase</fullName>
        <shortName evidence="9">SHMT</shortName>
        <shortName evidence="9">Serine methylase</shortName>
        <ecNumber evidence="9">2.1.2.1</ecNumber>
    </recommendedName>
</protein>
<feature type="binding site" evidence="9">
    <location>
        <begin position="117"/>
        <end position="119"/>
    </location>
    <ligand>
        <name>(6S)-5,6,7,8-tetrahydrofolate</name>
        <dbReference type="ChEBI" id="CHEBI:57453"/>
    </ligand>
</feature>
<proteinExistence type="inferred from homology"/>
<dbReference type="GO" id="GO:0005829">
    <property type="term" value="C:cytosol"/>
    <property type="evidence" value="ECO:0007669"/>
    <property type="project" value="TreeGrafter"/>
</dbReference>
<comment type="subunit">
    <text evidence="4 9">Homodimer.</text>
</comment>
<evidence type="ECO:0000256" key="8">
    <source>
        <dbReference type="ARBA" id="ARBA00022898"/>
    </source>
</evidence>
<dbReference type="Proteomes" id="UP001142175">
    <property type="component" value="Unassembled WGS sequence"/>
</dbReference>
<dbReference type="Gene3D" id="3.90.1150.10">
    <property type="entry name" value="Aspartate Aminotransferase, domain 1"/>
    <property type="match status" value="1"/>
</dbReference>
<dbReference type="SUPFAM" id="SSF53383">
    <property type="entry name" value="PLP-dependent transferases"/>
    <property type="match status" value="1"/>
</dbReference>
<feature type="site" description="Plays an important role in substrate specificity" evidence="9">
    <location>
        <position position="221"/>
    </location>
</feature>
<evidence type="ECO:0000256" key="10">
    <source>
        <dbReference type="PIRSR" id="PIRSR000412-50"/>
    </source>
</evidence>
<comment type="function">
    <text evidence="9">Catalyzes the reversible interconversion of serine and glycine with tetrahydrofolate (THF) serving as the one-carbon carrier. This reaction serves as the major source of one-carbon groups required for the biosynthesis of purines, thymidylate, methionine, and other important biomolecules. Also exhibits THF-independent aldolase activity toward beta-hydroxyamino acids, producing glycine and aldehydes, via a retro-aldol mechanism.</text>
</comment>
<comment type="pathway">
    <text evidence="9">Amino-acid biosynthesis; glycine biosynthesis; glycine from L-serine: step 1/1.</text>
</comment>
<dbReference type="InterPro" id="IPR015424">
    <property type="entry name" value="PyrdxlP-dep_Trfase"/>
</dbReference>
<dbReference type="InterPro" id="IPR001085">
    <property type="entry name" value="Ser_HO-MeTrfase"/>
</dbReference>
<dbReference type="EMBL" id="JANSUY010000002">
    <property type="protein sequence ID" value="MCR9014574.1"/>
    <property type="molecule type" value="Genomic_DNA"/>
</dbReference>
<evidence type="ECO:0000256" key="4">
    <source>
        <dbReference type="ARBA" id="ARBA00011738"/>
    </source>
</evidence>
<organism evidence="12 13">
    <name type="scientific">Aquiflexum gelatinilyticum</name>
    <dbReference type="NCBI Taxonomy" id="2961943"/>
    <lineage>
        <taxon>Bacteria</taxon>
        <taxon>Pseudomonadati</taxon>
        <taxon>Bacteroidota</taxon>
        <taxon>Cytophagia</taxon>
        <taxon>Cytophagales</taxon>
        <taxon>Cyclobacteriaceae</taxon>
        <taxon>Aquiflexum</taxon>
    </lineage>
</organism>
<dbReference type="PANTHER" id="PTHR11680:SF35">
    <property type="entry name" value="SERINE HYDROXYMETHYLTRANSFERASE 1"/>
    <property type="match status" value="1"/>
</dbReference>
<comment type="cofactor">
    <cofactor evidence="1 9 10">
        <name>pyridoxal 5'-phosphate</name>
        <dbReference type="ChEBI" id="CHEBI:597326"/>
    </cofactor>
</comment>
<keyword evidence="13" id="KW-1185">Reference proteome</keyword>
<feature type="modified residue" description="N6-(pyridoxal phosphate)lysine" evidence="9 10">
    <location>
        <position position="222"/>
    </location>
</feature>
<dbReference type="InterPro" id="IPR019798">
    <property type="entry name" value="Ser_HO-MeTrfase_PLP_BS"/>
</dbReference>
<gene>
    <name evidence="9" type="primary">glyA</name>
    <name evidence="12" type="ORF">NU887_05965</name>
</gene>
<feature type="domain" description="Serine hydroxymethyltransferase-like" evidence="11">
    <location>
        <begin position="2"/>
        <end position="392"/>
    </location>
</feature>
<evidence type="ECO:0000256" key="6">
    <source>
        <dbReference type="ARBA" id="ARBA00022563"/>
    </source>
</evidence>
<keyword evidence="5 9" id="KW-0963">Cytoplasm</keyword>
<keyword evidence="8 9" id="KW-0663">Pyridoxal phosphate</keyword>
<comment type="caution">
    <text evidence="9">Lacks conserved residue(s) required for the propagation of feature annotation.</text>
</comment>
<comment type="catalytic activity">
    <reaction evidence="9">
        <text>(6R)-5,10-methylene-5,6,7,8-tetrahydrofolate + glycine + H2O = (6S)-5,6,7,8-tetrahydrofolate + L-serine</text>
        <dbReference type="Rhea" id="RHEA:15481"/>
        <dbReference type="ChEBI" id="CHEBI:15377"/>
        <dbReference type="ChEBI" id="CHEBI:15636"/>
        <dbReference type="ChEBI" id="CHEBI:33384"/>
        <dbReference type="ChEBI" id="CHEBI:57305"/>
        <dbReference type="ChEBI" id="CHEBI:57453"/>
        <dbReference type="EC" id="2.1.2.1"/>
    </reaction>
</comment>
<feature type="binding site" evidence="9">
    <location>
        <position position="113"/>
    </location>
    <ligand>
        <name>(6S)-5,6,7,8-tetrahydrofolate</name>
        <dbReference type="ChEBI" id="CHEBI:57453"/>
    </ligand>
</feature>
<evidence type="ECO:0000256" key="9">
    <source>
        <dbReference type="HAMAP-Rule" id="MF_00051"/>
    </source>
</evidence>
<dbReference type="PIRSF" id="PIRSF000412">
    <property type="entry name" value="SHMT"/>
    <property type="match status" value="1"/>
</dbReference>
<dbReference type="InterPro" id="IPR015422">
    <property type="entry name" value="PyrdxlP-dep_Trfase_small"/>
</dbReference>
<feature type="binding site" evidence="9">
    <location>
        <begin position="361"/>
        <end position="363"/>
    </location>
    <ligand>
        <name>(6S)-5,6,7,8-tetrahydrofolate</name>
        <dbReference type="ChEBI" id="CHEBI:57453"/>
    </ligand>
</feature>
<accession>A0A9X2P2B7</accession>
<dbReference type="InterPro" id="IPR015421">
    <property type="entry name" value="PyrdxlP-dep_Trfase_major"/>
</dbReference>
<comment type="caution">
    <text evidence="12">The sequence shown here is derived from an EMBL/GenBank/DDBJ whole genome shotgun (WGS) entry which is preliminary data.</text>
</comment>
<comment type="similarity">
    <text evidence="3 9">Belongs to the SHMT family.</text>
</comment>
<dbReference type="Pfam" id="PF00464">
    <property type="entry name" value="SHMT"/>
    <property type="match status" value="1"/>
</dbReference>
<evidence type="ECO:0000313" key="12">
    <source>
        <dbReference type="EMBL" id="MCR9014574.1"/>
    </source>
</evidence>